<sequence length="96" mass="10895">MLMLHVAELVPKHLGRTRKQEPATSSSAANTVKSTKGRRKKRLHHQILGLRTVIAGLSYFESYELEVVATTLSRLVGWHEAAPQWHDFFEKIAMSI</sequence>
<protein>
    <submittedName>
        <fullName evidence="2">Uncharacterized protein</fullName>
    </submittedName>
</protein>
<evidence type="ECO:0000313" key="3">
    <source>
        <dbReference type="Proteomes" id="UP000006591"/>
    </source>
</evidence>
<evidence type="ECO:0000313" key="2">
    <source>
        <dbReference type="EnsemblPlants" id="ONIVA02G14430.1"/>
    </source>
</evidence>
<feature type="region of interest" description="Disordered" evidence="1">
    <location>
        <begin position="13"/>
        <end position="40"/>
    </location>
</feature>
<dbReference type="AlphaFoldDB" id="A0A0E0G590"/>
<dbReference type="Gramene" id="ONIVA02G14430.1">
    <property type="protein sequence ID" value="ONIVA02G14430.1"/>
    <property type="gene ID" value="ONIVA02G14430"/>
</dbReference>
<keyword evidence="3" id="KW-1185">Reference proteome</keyword>
<name>A0A0E0G590_ORYNI</name>
<dbReference type="EnsemblPlants" id="ONIVA02G14430.1">
    <property type="protein sequence ID" value="ONIVA02G14430.1"/>
    <property type="gene ID" value="ONIVA02G14430"/>
</dbReference>
<accession>A0A0E0G590</accession>
<feature type="compositionally biased region" description="Polar residues" evidence="1">
    <location>
        <begin position="22"/>
        <end position="34"/>
    </location>
</feature>
<dbReference type="HOGENOM" id="CLU_2363328_0_0_1"/>
<proteinExistence type="predicted"/>
<organism evidence="2">
    <name type="scientific">Oryza nivara</name>
    <name type="common">Indian wild rice</name>
    <name type="synonym">Oryza sativa f. spontanea</name>
    <dbReference type="NCBI Taxonomy" id="4536"/>
    <lineage>
        <taxon>Eukaryota</taxon>
        <taxon>Viridiplantae</taxon>
        <taxon>Streptophyta</taxon>
        <taxon>Embryophyta</taxon>
        <taxon>Tracheophyta</taxon>
        <taxon>Spermatophyta</taxon>
        <taxon>Magnoliopsida</taxon>
        <taxon>Liliopsida</taxon>
        <taxon>Poales</taxon>
        <taxon>Poaceae</taxon>
        <taxon>BOP clade</taxon>
        <taxon>Oryzoideae</taxon>
        <taxon>Oryzeae</taxon>
        <taxon>Oryzinae</taxon>
        <taxon>Oryza</taxon>
    </lineage>
</organism>
<reference evidence="2" key="2">
    <citation type="submission" date="2018-04" db="EMBL/GenBank/DDBJ databases">
        <title>OnivRS2 (Oryza nivara Reference Sequence Version 2).</title>
        <authorList>
            <person name="Zhang J."/>
            <person name="Kudrna D."/>
            <person name="Lee S."/>
            <person name="Talag J."/>
            <person name="Rajasekar S."/>
            <person name="Welchert J."/>
            <person name="Hsing Y.-I."/>
            <person name="Wing R.A."/>
        </authorList>
    </citation>
    <scope>NUCLEOTIDE SEQUENCE [LARGE SCALE GENOMIC DNA]</scope>
    <source>
        <strain evidence="2">SL10</strain>
    </source>
</reference>
<dbReference type="Proteomes" id="UP000006591">
    <property type="component" value="Chromosome 2"/>
</dbReference>
<evidence type="ECO:0000256" key="1">
    <source>
        <dbReference type="SAM" id="MobiDB-lite"/>
    </source>
</evidence>
<reference evidence="2" key="1">
    <citation type="submission" date="2015-04" db="UniProtKB">
        <authorList>
            <consortium name="EnsemblPlants"/>
        </authorList>
    </citation>
    <scope>IDENTIFICATION</scope>
    <source>
        <strain evidence="2">SL10</strain>
    </source>
</reference>